<dbReference type="InterPro" id="IPR029033">
    <property type="entry name" value="His_PPase_superfam"/>
</dbReference>
<feature type="binding site" evidence="3">
    <location>
        <position position="59"/>
    </location>
    <ligand>
        <name>substrate</name>
    </ligand>
</feature>
<dbReference type="PANTHER" id="PTHR46517:SF1">
    <property type="entry name" value="FRUCTOSE-2,6-BISPHOSPHATASE TIGAR"/>
    <property type="match status" value="1"/>
</dbReference>
<dbReference type="GO" id="GO:0005829">
    <property type="term" value="C:cytosol"/>
    <property type="evidence" value="ECO:0007669"/>
    <property type="project" value="TreeGrafter"/>
</dbReference>
<dbReference type="InterPro" id="IPR001345">
    <property type="entry name" value="PG/BPGM_mutase_AS"/>
</dbReference>
<proteinExistence type="predicted"/>
<evidence type="ECO:0000256" key="3">
    <source>
        <dbReference type="PIRSR" id="PIRSR613078-2"/>
    </source>
</evidence>
<dbReference type="InterPro" id="IPR051695">
    <property type="entry name" value="Phosphoglycerate_Mutase"/>
</dbReference>
<dbReference type="SUPFAM" id="SSF53254">
    <property type="entry name" value="Phosphoglycerate mutase-like"/>
    <property type="match status" value="1"/>
</dbReference>
<accession>A0A0R2L5F1</accession>
<dbReference type="InterPro" id="IPR013078">
    <property type="entry name" value="His_Pase_superF_clade-1"/>
</dbReference>
<organism evidence="4 5">
    <name type="scientific">Ligilactobacillus pobuzihii</name>
    <dbReference type="NCBI Taxonomy" id="449659"/>
    <lineage>
        <taxon>Bacteria</taxon>
        <taxon>Bacillati</taxon>
        <taxon>Bacillota</taxon>
        <taxon>Bacilli</taxon>
        <taxon>Lactobacillales</taxon>
        <taxon>Lactobacillaceae</taxon>
        <taxon>Ligilactobacillus</taxon>
    </lineage>
</organism>
<dbReference type="SMART" id="SM00855">
    <property type="entry name" value="PGAM"/>
    <property type="match status" value="1"/>
</dbReference>
<dbReference type="GO" id="GO:0045820">
    <property type="term" value="P:negative regulation of glycolytic process"/>
    <property type="evidence" value="ECO:0007669"/>
    <property type="project" value="TreeGrafter"/>
</dbReference>
<feature type="active site" description="Proton donor/acceptor" evidence="2">
    <location>
        <position position="81"/>
    </location>
</feature>
<dbReference type="Proteomes" id="UP000051886">
    <property type="component" value="Unassembled WGS sequence"/>
</dbReference>
<sequence>MTTFYLVRHGQSLANAQHILQGAMIDTPLSDNGKQQAQQTAAKLTKKGFEYVFSSPLQRAAQTAQIIAPTQSVTYDWRLREFDYGQWDGQKIAELWQKYPQFYDAQHNLLDGSQKYSHGETHTQAKQRLLAFFEEVTTQLPKNAQVLLVSHGYTIKLIVDLVLGINNLAALNEPTNAGVTKINWSFQARTLKYFNR</sequence>
<protein>
    <submittedName>
        <fullName evidence="4">Phosphoglycerate mutase</fullName>
    </submittedName>
</protein>
<feature type="active site" description="Tele-phosphohistidine intermediate" evidence="2">
    <location>
        <position position="9"/>
    </location>
</feature>
<gene>
    <name evidence="4" type="ORF">IV66_GL000665</name>
</gene>
<feature type="binding site" evidence="3">
    <location>
        <begin position="8"/>
        <end position="15"/>
    </location>
    <ligand>
        <name>substrate</name>
    </ligand>
</feature>
<evidence type="ECO:0000313" key="4">
    <source>
        <dbReference type="EMBL" id="KRN96802.1"/>
    </source>
</evidence>
<dbReference type="Pfam" id="PF00300">
    <property type="entry name" value="His_Phos_1"/>
    <property type="match status" value="1"/>
</dbReference>
<dbReference type="Gene3D" id="3.40.50.1240">
    <property type="entry name" value="Phosphoglycerate mutase-like"/>
    <property type="match status" value="1"/>
</dbReference>
<evidence type="ECO:0000256" key="1">
    <source>
        <dbReference type="ARBA" id="ARBA00022801"/>
    </source>
</evidence>
<dbReference type="STRING" id="449659.IV66_GL000665"/>
<evidence type="ECO:0000313" key="5">
    <source>
        <dbReference type="Proteomes" id="UP000051886"/>
    </source>
</evidence>
<dbReference type="RefSeq" id="WP_017868897.1">
    <property type="nucleotide sequence ID" value="NZ_BJYB01000018.1"/>
</dbReference>
<dbReference type="GO" id="GO:0004331">
    <property type="term" value="F:fructose-2,6-bisphosphate 2-phosphatase activity"/>
    <property type="evidence" value="ECO:0007669"/>
    <property type="project" value="TreeGrafter"/>
</dbReference>
<dbReference type="PROSITE" id="PS00175">
    <property type="entry name" value="PG_MUTASE"/>
    <property type="match status" value="1"/>
</dbReference>
<comment type="caution">
    <text evidence="4">The sequence shown here is derived from an EMBL/GenBank/DDBJ whole genome shotgun (WGS) entry which is preliminary data.</text>
</comment>
<reference evidence="4 5" key="1">
    <citation type="journal article" date="2015" name="Genome Announc.">
        <title>Expanding the biotechnology potential of lactobacilli through comparative genomics of 213 strains and associated genera.</title>
        <authorList>
            <person name="Sun Z."/>
            <person name="Harris H.M."/>
            <person name="McCann A."/>
            <person name="Guo C."/>
            <person name="Argimon S."/>
            <person name="Zhang W."/>
            <person name="Yang X."/>
            <person name="Jeffery I.B."/>
            <person name="Cooney J.C."/>
            <person name="Kagawa T.F."/>
            <person name="Liu W."/>
            <person name="Song Y."/>
            <person name="Salvetti E."/>
            <person name="Wrobel A."/>
            <person name="Rasinkangas P."/>
            <person name="Parkhill J."/>
            <person name="Rea M.C."/>
            <person name="O'Sullivan O."/>
            <person name="Ritari J."/>
            <person name="Douillard F.P."/>
            <person name="Paul Ross R."/>
            <person name="Yang R."/>
            <person name="Briner A.E."/>
            <person name="Felis G.E."/>
            <person name="de Vos W.M."/>
            <person name="Barrangou R."/>
            <person name="Klaenhammer T.R."/>
            <person name="Caufield P.W."/>
            <person name="Cui Y."/>
            <person name="Zhang H."/>
            <person name="O'Toole P.W."/>
        </authorList>
    </citation>
    <scope>NUCLEOTIDE SEQUENCE [LARGE SCALE GENOMIC DNA]</scope>
    <source>
        <strain evidence="4 5">NBRC 103219</strain>
    </source>
</reference>
<dbReference type="PANTHER" id="PTHR46517">
    <property type="entry name" value="FRUCTOSE-2,6-BISPHOSPHATASE TIGAR"/>
    <property type="match status" value="1"/>
</dbReference>
<dbReference type="AlphaFoldDB" id="A0A0R2L5F1"/>
<feature type="binding site" evidence="3">
    <location>
        <begin position="81"/>
        <end position="84"/>
    </location>
    <ligand>
        <name>substrate</name>
    </ligand>
</feature>
<evidence type="ECO:0000256" key="2">
    <source>
        <dbReference type="PIRSR" id="PIRSR613078-1"/>
    </source>
</evidence>
<keyword evidence="5" id="KW-1185">Reference proteome</keyword>
<dbReference type="EMBL" id="JQCN01000064">
    <property type="protein sequence ID" value="KRN96802.1"/>
    <property type="molecule type" value="Genomic_DNA"/>
</dbReference>
<dbReference type="CDD" id="cd07067">
    <property type="entry name" value="HP_PGM_like"/>
    <property type="match status" value="1"/>
</dbReference>
<dbReference type="GO" id="GO:0043456">
    <property type="term" value="P:regulation of pentose-phosphate shunt"/>
    <property type="evidence" value="ECO:0007669"/>
    <property type="project" value="TreeGrafter"/>
</dbReference>
<dbReference type="PATRIC" id="fig|449659.4.peg.670"/>
<name>A0A0R2L5F1_9LACO</name>
<dbReference type="OrthoDB" id="9782128at2"/>
<keyword evidence="1" id="KW-0378">Hydrolase</keyword>